<dbReference type="EC" id="6.1.1.5" evidence="3"/>
<dbReference type="InterPro" id="IPR013155">
    <property type="entry name" value="M/V/L/I-tRNA-synth_anticd-bd"/>
</dbReference>
<comment type="subcellular location">
    <subcellularLocation>
        <location evidence="1">Mitochondrion</location>
    </subcellularLocation>
</comment>
<dbReference type="OrthoDB" id="10264412at2759"/>
<evidence type="ECO:0000256" key="12">
    <source>
        <dbReference type="RuleBase" id="RU363035"/>
    </source>
</evidence>
<name>A0A6A6BAC0_9PEZI</name>
<dbReference type="Gene3D" id="3.90.740.10">
    <property type="entry name" value="Valyl/Leucyl/Isoleucyl-tRNA synthetase, editing domain"/>
    <property type="match status" value="1"/>
</dbReference>
<dbReference type="GO" id="GO:0005524">
    <property type="term" value="F:ATP binding"/>
    <property type="evidence" value="ECO:0007669"/>
    <property type="project" value="UniProtKB-KW"/>
</dbReference>
<feature type="compositionally biased region" description="Low complexity" evidence="13">
    <location>
        <begin position="14"/>
        <end position="28"/>
    </location>
</feature>
<feature type="region of interest" description="Disordered" evidence="13">
    <location>
        <begin position="1"/>
        <end position="37"/>
    </location>
</feature>
<keyword evidence="6 12" id="KW-0067">ATP-binding</keyword>
<evidence type="ECO:0000256" key="10">
    <source>
        <dbReference type="ARBA" id="ARBA00048359"/>
    </source>
</evidence>
<dbReference type="CDD" id="cd07960">
    <property type="entry name" value="Anticodon_Ia_Ile_BEm"/>
    <property type="match status" value="1"/>
</dbReference>
<dbReference type="GeneID" id="54294514"/>
<evidence type="ECO:0000313" key="16">
    <source>
        <dbReference type="EMBL" id="KAF2141020.1"/>
    </source>
</evidence>
<dbReference type="Gene3D" id="3.40.50.620">
    <property type="entry name" value="HUPs"/>
    <property type="match status" value="2"/>
</dbReference>
<evidence type="ECO:0000256" key="5">
    <source>
        <dbReference type="ARBA" id="ARBA00022741"/>
    </source>
</evidence>
<evidence type="ECO:0000313" key="17">
    <source>
        <dbReference type="Proteomes" id="UP000799438"/>
    </source>
</evidence>
<dbReference type="GO" id="GO:0002161">
    <property type="term" value="F:aminoacyl-tRNA deacylase activity"/>
    <property type="evidence" value="ECO:0007669"/>
    <property type="project" value="InterPro"/>
</dbReference>
<dbReference type="PANTHER" id="PTHR42765:SF1">
    <property type="entry name" value="ISOLEUCINE--TRNA LIGASE, MITOCHONDRIAL"/>
    <property type="match status" value="1"/>
</dbReference>
<dbReference type="Pfam" id="PF00133">
    <property type="entry name" value="tRNA-synt_1"/>
    <property type="match status" value="1"/>
</dbReference>
<evidence type="ECO:0000256" key="13">
    <source>
        <dbReference type="SAM" id="MobiDB-lite"/>
    </source>
</evidence>
<dbReference type="SUPFAM" id="SSF52374">
    <property type="entry name" value="Nucleotidylyl transferase"/>
    <property type="match status" value="1"/>
</dbReference>
<gene>
    <name evidence="16" type="ORF">K452DRAFT_229184</name>
</gene>
<dbReference type="PROSITE" id="PS00178">
    <property type="entry name" value="AA_TRNA_LIGASE_I"/>
    <property type="match status" value="1"/>
</dbReference>
<keyword evidence="17" id="KW-1185">Reference proteome</keyword>
<dbReference type="FunFam" id="3.40.50.620:FF:000111">
    <property type="entry name" value="Mitochondrial isoleucyl-tRNA synthetase"/>
    <property type="match status" value="1"/>
</dbReference>
<protein>
    <recommendedName>
        <fullName evidence="11">Isoleucine--tRNA ligase, mitochondrial</fullName>
        <ecNumber evidence="3">6.1.1.5</ecNumber>
    </recommendedName>
    <alternativeName>
        <fullName evidence="9">Isoleucyl-tRNA synthetase</fullName>
    </alternativeName>
</protein>
<keyword evidence="8 12" id="KW-0030">Aminoacyl-tRNA synthetase</keyword>
<dbReference type="NCBIfam" id="TIGR00392">
    <property type="entry name" value="ileS"/>
    <property type="match status" value="1"/>
</dbReference>
<evidence type="ECO:0000256" key="2">
    <source>
        <dbReference type="ARBA" id="ARBA00005594"/>
    </source>
</evidence>
<dbReference type="AlphaFoldDB" id="A0A6A6BAC0"/>
<comment type="catalytic activity">
    <reaction evidence="10">
        <text>tRNA(Ile) + L-isoleucine + ATP = L-isoleucyl-tRNA(Ile) + AMP + diphosphate</text>
        <dbReference type="Rhea" id="RHEA:11060"/>
        <dbReference type="Rhea" id="RHEA-COMP:9666"/>
        <dbReference type="Rhea" id="RHEA-COMP:9695"/>
        <dbReference type="ChEBI" id="CHEBI:30616"/>
        <dbReference type="ChEBI" id="CHEBI:33019"/>
        <dbReference type="ChEBI" id="CHEBI:58045"/>
        <dbReference type="ChEBI" id="CHEBI:78442"/>
        <dbReference type="ChEBI" id="CHEBI:78528"/>
        <dbReference type="ChEBI" id="CHEBI:456215"/>
        <dbReference type="EC" id="6.1.1.5"/>
    </reaction>
</comment>
<evidence type="ECO:0000256" key="6">
    <source>
        <dbReference type="ARBA" id="ARBA00022840"/>
    </source>
</evidence>
<dbReference type="Gene3D" id="1.10.730.20">
    <property type="match status" value="1"/>
</dbReference>
<dbReference type="GO" id="GO:0005739">
    <property type="term" value="C:mitochondrion"/>
    <property type="evidence" value="ECO:0007669"/>
    <property type="project" value="UniProtKB-SubCell"/>
</dbReference>
<dbReference type="GO" id="GO:0000049">
    <property type="term" value="F:tRNA binding"/>
    <property type="evidence" value="ECO:0007669"/>
    <property type="project" value="InterPro"/>
</dbReference>
<reference evidence="16" key="1">
    <citation type="journal article" date="2020" name="Stud. Mycol.">
        <title>101 Dothideomycetes genomes: a test case for predicting lifestyles and emergence of pathogens.</title>
        <authorList>
            <person name="Haridas S."/>
            <person name="Albert R."/>
            <person name="Binder M."/>
            <person name="Bloem J."/>
            <person name="Labutti K."/>
            <person name="Salamov A."/>
            <person name="Andreopoulos B."/>
            <person name="Baker S."/>
            <person name="Barry K."/>
            <person name="Bills G."/>
            <person name="Bluhm B."/>
            <person name="Cannon C."/>
            <person name="Castanera R."/>
            <person name="Culley D."/>
            <person name="Daum C."/>
            <person name="Ezra D."/>
            <person name="Gonzalez J."/>
            <person name="Henrissat B."/>
            <person name="Kuo A."/>
            <person name="Liang C."/>
            <person name="Lipzen A."/>
            <person name="Lutzoni F."/>
            <person name="Magnuson J."/>
            <person name="Mondo S."/>
            <person name="Nolan M."/>
            <person name="Ohm R."/>
            <person name="Pangilinan J."/>
            <person name="Park H.-J."/>
            <person name="Ramirez L."/>
            <person name="Alfaro M."/>
            <person name="Sun H."/>
            <person name="Tritt A."/>
            <person name="Yoshinaga Y."/>
            <person name="Zwiers L.-H."/>
            <person name="Turgeon B."/>
            <person name="Goodwin S."/>
            <person name="Spatafora J."/>
            <person name="Crous P."/>
            <person name="Grigoriev I."/>
        </authorList>
    </citation>
    <scope>NUCLEOTIDE SEQUENCE</scope>
    <source>
        <strain evidence="16">CBS 121167</strain>
    </source>
</reference>
<evidence type="ECO:0000256" key="11">
    <source>
        <dbReference type="ARBA" id="ARBA00068280"/>
    </source>
</evidence>
<keyword evidence="5 12" id="KW-0547">Nucleotide-binding</keyword>
<feature type="domain" description="Aminoacyl-tRNA synthetase class Ia" evidence="14">
    <location>
        <begin position="49"/>
        <end position="709"/>
    </location>
</feature>
<evidence type="ECO:0000256" key="7">
    <source>
        <dbReference type="ARBA" id="ARBA00022917"/>
    </source>
</evidence>
<feature type="domain" description="Methionyl/Valyl/Leucyl/Isoleucyl-tRNA synthetase anticodon-binding" evidence="15">
    <location>
        <begin position="758"/>
        <end position="890"/>
    </location>
</feature>
<proteinExistence type="inferred from homology"/>
<dbReference type="GO" id="GO:0004822">
    <property type="term" value="F:isoleucine-tRNA ligase activity"/>
    <property type="evidence" value="ECO:0007669"/>
    <property type="project" value="UniProtKB-EC"/>
</dbReference>
<dbReference type="InterPro" id="IPR033708">
    <property type="entry name" value="Anticodon_Ile_BEm"/>
</dbReference>
<dbReference type="RefSeq" id="XP_033396733.1">
    <property type="nucleotide sequence ID" value="XM_033537018.1"/>
</dbReference>
<evidence type="ECO:0000259" key="15">
    <source>
        <dbReference type="Pfam" id="PF08264"/>
    </source>
</evidence>
<dbReference type="PRINTS" id="PR00984">
    <property type="entry name" value="TRNASYNTHILE"/>
</dbReference>
<dbReference type="GO" id="GO:0006428">
    <property type="term" value="P:isoleucyl-tRNA aminoacylation"/>
    <property type="evidence" value="ECO:0007669"/>
    <property type="project" value="InterPro"/>
</dbReference>
<organism evidence="16 17">
    <name type="scientific">Aplosporella prunicola CBS 121167</name>
    <dbReference type="NCBI Taxonomy" id="1176127"/>
    <lineage>
        <taxon>Eukaryota</taxon>
        <taxon>Fungi</taxon>
        <taxon>Dikarya</taxon>
        <taxon>Ascomycota</taxon>
        <taxon>Pezizomycotina</taxon>
        <taxon>Dothideomycetes</taxon>
        <taxon>Dothideomycetes incertae sedis</taxon>
        <taxon>Botryosphaeriales</taxon>
        <taxon>Aplosporellaceae</taxon>
        <taxon>Aplosporella</taxon>
    </lineage>
</organism>
<dbReference type="InterPro" id="IPR002300">
    <property type="entry name" value="aa-tRNA-synth_Ia"/>
</dbReference>
<dbReference type="InterPro" id="IPR009008">
    <property type="entry name" value="Val/Leu/Ile-tRNA-synth_edit"/>
</dbReference>
<dbReference type="Gene3D" id="1.10.10.830">
    <property type="entry name" value="Ile-tRNA synthetase CP2 domain-like"/>
    <property type="match status" value="1"/>
</dbReference>
<evidence type="ECO:0000256" key="4">
    <source>
        <dbReference type="ARBA" id="ARBA00022598"/>
    </source>
</evidence>
<dbReference type="InterPro" id="IPR014729">
    <property type="entry name" value="Rossmann-like_a/b/a_fold"/>
</dbReference>
<dbReference type="InterPro" id="IPR050081">
    <property type="entry name" value="Ile-tRNA_ligase"/>
</dbReference>
<dbReference type="GO" id="GO:0032543">
    <property type="term" value="P:mitochondrial translation"/>
    <property type="evidence" value="ECO:0007669"/>
    <property type="project" value="TreeGrafter"/>
</dbReference>
<keyword evidence="7 12" id="KW-0648">Protein biosynthesis</keyword>
<accession>A0A6A6BAC0</accession>
<dbReference type="InterPro" id="IPR002301">
    <property type="entry name" value="Ile-tRNA-ligase"/>
</dbReference>
<dbReference type="Pfam" id="PF08264">
    <property type="entry name" value="Anticodon_1"/>
    <property type="match status" value="1"/>
</dbReference>
<evidence type="ECO:0000259" key="14">
    <source>
        <dbReference type="Pfam" id="PF00133"/>
    </source>
</evidence>
<evidence type="ECO:0000256" key="1">
    <source>
        <dbReference type="ARBA" id="ARBA00004173"/>
    </source>
</evidence>
<dbReference type="InterPro" id="IPR001412">
    <property type="entry name" value="aa-tRNA-synth_I_CS"/>
</dbReference>
<evidence type="ECO:0000256" key="8">
    <source>
        <dbReference type="ARBA" id="ARBA00023146"/>
    </source>
</evidence>
<dbReference type="SUPFAM" id="SSF50677">
    <property type="entry name" value="ValRS/IleRS/LeuRS editing domain"/>
    <property type="match status" value="1"/>
</dbReference>
<sequence length="1026" mass="113442">MVAPTQILRSATNPAPKSWSSSLKLPKSAFPPRPAPSTDYLRQVTDDLYAWQQSPERQTKSTFVLHDGPPYANGNLHIGHALNKILKDLICRFHVGQGKKVDYIPGWDCHGLPIELKALQSLTDAKRERLGPVGVRAAARHLAEKTVEQQMEGFRKWAIMGDWNNAYRTMEKGFEMRQLGIFKAMVEKGLIYRQYKPVYWSPSSGTALAEAELEYDDNHRSQTAYVSFPIVKVPESLAGRVDMGNFGALIWTTTPWTLPANNVIGVHSTLEYSVVKMSRPTATGNRPSQFLVAKSRIEALQNILKTEFQVLVDSISGAELAGQIEYTNPLDPEQVTPQQIVHADFVSAASGSGLVHMAAGHGMDDYNVCRSLGIPAFAPVDDKGCFTQEALPGQAYRIAGLPVQGEGSKAILDLLKNMPRDPLIAVQDITHKYPIDWRTKKPVIVRATEQWFADVEEIKTGALDSLEAVKFWPQSAKARLESFIRGRSQWCVSRQRAWGVPIPALYNKDNGEAHMTVGSIEHIMGVIEQRGIDAWWTDPEDDPAWVPAGLEGSFIRGRDTMDVWFDSGTSWTLLDAKPGRPVADVYLEGTDQHRGWFQSSLLTYIAHQAIKANKGHISQDTKFAAPFKALITHGFTLDQDGRKMSKSLGNTVSPEQIMDGSLLPPLKLKKKQKKEGASANTDGNPTYDAMGPDALRLWVASSDYTKDVVIGQPILLAVNQGLHKYRVTFKWLLGVLADFDPSAPVSESIKTNDHALIDTIALHQLSRTAHAVHAAYGSYEFSRGVGALSKYTTQSLSAFYFETLKDRLYAGTPADRYSAQQVLHKIFNELLDMLAPVTPLLVEEVWSFTPDQIKNGVEKPGRRTWTPFLTETYANNTAAERMDSVVACLTAAHSAVKSAQEASREQKLIGSGLECEVVFRLPVDTPNQVKALFLAPEMEEQLAEIFVVSGVEVVVGDEEPSPPKELPSHAVKWASSEKFDVGADEGSEAKATVRPAHGEKCPRCWRYVAPTPEELCHRCKAVVPEA</sequence>
<dbReference type="EMBL" id="ML995488">
    <property type="protein sequence ID" value="KAF2141020.1"/>
    <property type="molecule type" value="Genomic_DNA"/>
</dbReference>
<dbReference type="InterPro" id="IPR009080">
    <property type="entry name" value="tRNAsynth_Ia_anticodon-bd"/>
</dbReference>
<evidence type="ECO:0000256" key="9">
    <source>
        <dbReference type="ARBA" id="ARBA00032665"/>
    </source>
</evidence>
<keyword evidence="4 12" id="KW-0436">Ligase</keyword>
<dbReference type="PANTHER" id="PTHR42765">
    <property type="entry name" value="SOLEUCYL-TRNA SYNTHETASE"/>
    <property type="match status" value="1"/>
</dbReference>
<dbReference type="Proteomes" id="UP000799438">
    <property type="component" value="Unassembled WGS sequence"/>
</dbReference>
<evidence type="ECO:0000256" key="3">
    <source>
        <dbReference type="ARBA" id="ARBA00013165"/>
    </source>
</evidence>
<comment type="similarity">
    <text evidence="2 12">Belongs to the class-I aminoacyl-tRNA synthetase family.</text>
</comment>
<dbReference type="SUPFAM" id="SSF47323">
    <property type="entry name" value="Anticodon-binding domain of a subclass of class I aminoacyl-tRNA synthetases"/>
    <property type="match status" value="1"/>
</dbReference>